<organism evidence="2">
    <name type="scientific">marine sediment metagenome</name>
    <dbReference type="NCBI Taxonomy" id="412755"/>
    <lineage>
        <taxon>unclassified sequences</taxon>
        <taxon>metagenomes</taxon>
        <taxon>ecological metagenomes</taxon>
    </lineage>
</organism>
<feature type="region of interest" description="Disordered" evidence="1">
    <location>
        <begin position="24"/>
        <end position="51"/>
    </location>
</feature>
<accession>A0A0F9SLL3</accession>
<dbReference type="EMBL" id="LAZR01002429">
    <property type="protein sequence ID" value="KKN30158.1"/>
    <property type="molecule type" value="Genomic_DNA"/>
</dbReference>
<protein>
    <submittedName>
        <fullName evidence="2">Uncharacterized protein</fullName>
    </submittedName>
</protein>
<proteinExistence type="predicted"/>
<name>A0A0F9SLL3_9ZZZZ</name>
<evidence type="ECO:0000256" key="1">
    <source>
        <dbReference type="SAM" id="MobiDB-lite"/>
    </source>
</evidence>
<sequence length="51" mass="6236">MPFKSKSQRKWMYANKPEMARKWEAETSDKNLPARVSKKKKLQEYLAKHRR</sequence>
<reference evidence="2" key="1">
    <citation type="journal article" date="2015" name="Nature">
        <title>Complex archaea that bridge the gap between prokaryotes and eukaryotes.</title>
        <authorList>
            <person name="Spang A."/>
            <person name="Saw J.H."/>
            <person name="Jorgensen S.L."/>
            <person name="Zaremba-Niedzwiedzka K."/>
            <person name="Martijn J."/>
            <person name="Lind A.E."/>
            <person name="van Eijk R."/>
            <person name="Schleper C."/>
            <person name="Guy L."/>
            <person name="Ettema T.J."/>
        </authorList>
    </citation>
    <scope>NUCLEOTIDE SEQUENCE</scope>
</reference>
<evidence type="ECO:0000313" key="2">
    <source>
        <dbReference type="EMBL" id="KKN30158.1"/>
    </source>
</evidence>
<feature type="compositionally biased region" description="Basic and acidic residues" evidence="1">
    <location>
        <begin position="42"/>
        <end position="51"/>
    </location>
</feature>
<comment type="caution">
    <text evidence="2">The sequence shown here is derived from an EMBL/GenBank/DDBJ whole genome shotgun (WGS) entry which is preliminary data.</text>
</comment>
<dbReference type="AlphaFoldDB" id="A0A0F9SLL3"/>
<gene>
    <name evidence="2" type="ORF">LCGC14_0836720</name>
</gene>